<keyword evidence="3" id="KW-0119">Carbohydrate metabolism</keyword>
<sequence>MVEMRARTTINAEEMKYNNRGRILDHISREPLSRAELSRRTGLTRAGVSRIMDELLEEGLVREYDPVAGSVGRKPVAVGLNGSRYHIISLCLERNCATLALCDFSGQPLISERYRGAGVDGDSREAMGFFAERIQAMIREKKPEGELLGMGIMAPGPLNSRRGQILNPPNFPLWQGVEIADYYRKEFSCPVFLEQNASAYALAENRFGLKGKYENFLELLVDNGLGGGLILGGSLWPEGGGSEFGHMTIDIHGPKCSCGNTGCAELYASIPNIVKAAEKKDGRLDSWREIVHLAEAGDEAGLSAIGEEAGYLSSLIVNMVNILDIQAVVLNGEIIYKPELLLSALRKKVREQAIEGRGRAEILVTMLPEDKEAVSSANLVLEQYIRRGKLLQPIAPQTLE</sequence>
<keyword evidence="6" id="KW-1185">Reference proteome</keyword>
<organism evidence="5 6">
    <name type="scientific">Lientehia hominis</name>
    <dbReference type="NCBI Taxonomy" id="2897778"/>
    <lineage>
        <taxon>Bacteria</taxon>
        <taxon>Bacillati</taxon>
        <taxon>Bacillota</taxon>
        <taxon>Clostridia</taxon>
        <taxon>Lachnospirales</taxon>
        <taxon>Lachnospiraceae</taxon>
        <taxon>Lientehia</taxon>
    </lineage>
</organism>
<dbReference type="GO" id="GO:0042732">
    <property type="term" value="P:D-xylose metabolic process"/>
    <property type="evidence" value="ECO:0007669"/>
    <property type="project" value="UniProtKB-KW"/>
</dbReference>
<dbReference type="InterPro" id="IPR036390">
    <property type="entry name" value="WH_DNA-bd_sf"/>
</dbReference>
<protein>
    <submittedName>
        <fullName evidence="5">ROK family protein</fullName>
    </submittedName>
</protein>
<proteinExistence type="inferred from homology"/>
<dbReference type="PANTHER" id="PTHR18964:SF149">
    <property type="entry name" value="BIFUNCTIONAL UDP-N-ACETYLGLUCOSAMINE 2-EPIMERASE_N-ACETYLMANNOSAMINE KINASE"/>
    <property type="match status" value="1"/>
</dbReference>
<dbReference type="PANTHER" id="PTHR18964">
    <property type="entry name" value="ROK (REPRESSOR, ORF, KINASE) FAMILY"/>
    <property type="match status" value="1"/>
</dbReference>
<comment type="similarity">
    <text evidence="2">Belongs to the ROK (NagC/XylR) family.</text>
</comment>
<feature type="domain" description="HTH marR-type" evidence="4">
    <location>
        <begin position="22"/>
        <end position="63"/>
    </location>
</feature>
<evidence type="ECO:0000256" key="3">
    <source>
        <dbReference type="ARBA" id="ARBA00022629"/>
    </source>
</evidence>
<dbReference type="CDD" id="cd00090">
    <property type="entry name" value="HTH_ARSR"/>
    <property type="match status" value="1"/>
</dbReference>
<evidence type="ECO:0000313" key="6">
    <source>
        <dbReference type="Proteomes" id="UP001299265"/>
    </source>
</evidence>
<dbReference type="GO" id="GO:0003700">
    <property type="term" value="F:DNA-binding transcription factor activity"/>
    <property type="evidence" value="ECO:0007669"/>
    <property type="project" value="InterPro"/>
</dbReference>
<dbReference type="AlphaFoldDB" id="A0AAP2W709"/>
<name>A0AAP2W709_9FIRM</name>
<accession>A0AAP2W709</accession>
<gene>
    <name evidence="5" type="ORF">LQE92_04535</name>
</gene>
<dbReference type="InterPro" id="IPR036388">
    <property type="entry name" value="WH-like_DNA-bd_sf"/>
</dbReference>
<dbReference type="InterPro" id="IPR000835">
    <property type="entry name" value="HTH_MarR-typ"/>
</dbReference>
<dbReference type="Pfam" id="PF12802">
    <property type="entry name" value="MarR_2"/>
    <property type="match status" value="1"/>
</dbReference>
<evidence type="ECO:0000256" key="1">
    <source>
        <dbReference type="ARBA" id="ARBA00002486"/>
    </source>
</evidence>
<dbReference type="InterPro" id="IPR043129">
    <property type="entry name" value="ATPase_NBD"/>
</dbReference>
<evidence type="ECO:0000256" key="2">
    <source>
        <dbReference type="ARBA" id="ARBA00006479"/>
    </source>
</evidence>
<evidence type="ECO:0000313" key="5">
    <source>
        <dbReference type="EMBL" id="MCD2491893.1"/>
    </source>
</evidence>
<evidence type="ECO:0000259" key="4">
    <source>
        <dbReference type="Pfam" id="PF12802"/>
    </source>
</evidence>
<dbReference type="Gene3D" id="1.10.10.10">
    <property type="entry name" value="Winged helix-like DNA-binding domain superfamily/Winged helix DNA-binding domain"/>
    <property type="match status" value="1"/>
</dbReference>
<dbReference type="InterPro" id="IPR011991">
    <property type="entry name" value="ArsR-like_HTH"/>
</dbReference>
<dbReference type="Pfam" id="PF00480">
    <property type="entry name" value="ROK"/>
    <property type="match status" value="1"/>
</dbReference>
<dbReference type="SUPFAM" id="SSF53067">
    <property type="entry name" value="Actin-like ATPase domain"/>
    <property type="match status" value="1"/>
</dbReference>
<dbReference type="Proteomes" id="UP001299265">
    <property type="component" value="Unassembled WGS sequence"/>
</dbReference>
<dbReference type="InterPro" id="IPR000600">
    <property type="entry name" value="ROK"/>
</dbReference>
<comment type="function">
    <text evidence="1">Transcriptional repressor of xylose-utilizing enzymes.</text>
</comment>
<dbReference type="RefSeq" id="WP_231061797.1">
    <property type="nucleotide sequence ID" value="NZ_JAJNOR010000001.1"/>
</dbReference>
<dbReference type="SUPFAM" id="SSF46785">
    <property type="entry name" value="Winged helix' DNA-binding domain"/>
    <property type="match status" value="1"/>
</dbReference>
<dbReference type="EMBL" id="JAJNOR010000001">
    <property type="protein sequence ID" value="MCD2491893.1"/>
    <property type="molecule type" value="Genomic_DNA"/>
</dbReference>
<dbReference type="Gene3D" id="3.30.420.40">
    <property type="match status" value="2"/>
</dbReference>
<reference evidence="5 6" key="1">
    <citation type="submission" date="2021-11" db="EMBL/GenBank/DDBJ databases">
        <title>Lacrimispora sp. nov. NSJ-141 isolated from human feces.</title>
        <authorList>
            <person name="Abdugheni R."/>
        </authorList>
    </citation>
    <scope>NUCLEOTIDE SEQUENCE [LARGE SCALE GENOMIC DNA]</scope>
    <source>
        <strain evidence="5 6">NSJ-141</strain>
    </source>
</reference>
<comment type="caution">
    <text evidence="5">The sequence shown here is derived from an EMBL/GenBank/DDBJ whole genome shotgun (WGS) entry which is preliminary data.</text>
</comment>
<keyword evidence="3" id="KW-0859">Xylose metabolism</keyword>